<dbReference type="GO" id="GO:0003677">
    <property type="term" value="F:DNA binding"/>
    <property type="evidence" value="ECO:0007669"/>
    <property type="project" value="UniProtKB-KW"/>
</dbReference>
<evidence type="ECO:0000256" key="5">
    <source>
        <dbReference type="ARBA" id="ARBA00020536"/>
    </source>
</evidence>
<evidence type="ECO:0000256" key="1">
    <source>
        <dbReference type="ARBA" id="ARBA00004123"/>
    </source>
</evidence>
<keyword evidence="12" id="KW-0779">Telomere</keyword>
<feature type="compositionally biased region" description="Low complexity" evidence="16">
    <location>
        <begin position="1"/>
        <end position="15"/>
    </location>
</feature>
<evidence type="ECO:0000313" key="19">
    <source>
        <dbReference type="Proteomes" id="UP001214415"/>
    </source>
</evidence>
<sequence length="718" mass="71372">MTNPSSAAAPRLGSASRRRAAARGRSTASEDDTEQVRALRAKYPTQLAMLSELFPTWSDEDLLFVLQESGGEVEVAVGRISDGHAEQFSSVKSKKTQKKEAAAAHAAAAPAGPAPALPTAPSAAAGPAATATPEGARRARGATRGRGAAAPAARAGRGGFRGVARGGAAAGAPAQADTSVPVTTTAAAFPLKNAAEATPRPAATSSNDKNATAAPAPATAPAARPGMSWAQVARPPPPKPAVEATTVQAEAPQAVAPPTTETFAKAAQEAPASAPVSASAAATTAAPATAPAAAPASAPATAPEAGHTPSRASRASRPRPEAAVILPGGASLDHLGVQFGSLNFMAGDGGEPASAPASSEPVASGLGPVAESSKPETQPVASDFDAFHSHALAGAGAYGLGGARPTAEEAAGPLAYGASPPGTTAPGYSSLYALDSHQRTAYGYMTPSSNASGLRGADERSTGATTGPLTPGVGAAPTQAPPPQQPAAPEPQAGMQQQPFPNVMPYYYPYYMPNQFQHFSPAAGFGQYPLYGGQPQQPPKQPEAAGGLQAYAHDSAAATPYSTHTPPQAYQPTPGGAMPTYESQGFAQRLGAGAGGAAGASDFKLAGSDANGALPSLGFLGAGAPPGVPAVQGRGSASATPNVSSPLDYRSLEASKGAASRPAAASTTGAVPPPSGVPTPQGQQAPMAQQHPAYYQQYAGFNQANAYDGYAYRQPYWG</sequence>
<feature type="domain" description="CUE" evidence="17">
    <location>
        <begin position="44"/>
        <end position="82"/>
    </location>
</feature>
<feature type="compositionally biased region" description="Polar residues" evidence="16">
    <location>
        <begin position="560"/>
        <end position="571"/>
    </location>
</feature>
<evidence type="ECO:0000256" key="9">
    <source>
        <dbReference type="ARBA" id="ARBA00022763"/>
    </source>
</evidence>
<name>A0AAF0IXF0_9BASI</name>
<dbReference type="GO" id="GO:0005634">
    <property type="term" value="C:nucleus"/>
    <property type="evidence" value="ECO:0007669"/>
    <property type="project" value="UniProtKB-SubCell"/>
</dbReference>
<dbReference type="Proteomes" id="UP001214415">
    <property type="component" value="Chromosome 1"/>
</dbReference>
<feature type="region of interest" description="Disordered" evidence="16">
    <location>
        <begin position="653"/>
        <end position="689"/>
    </location>
</feature>
<protein>
    <recommendedName>
        <fullName evidence="5">RNA polymerase II degradation factor 1</fullName>
    </recommendedName>
</protein>
<keyword evidence="10" id="KW-0833">Ubl conjugation pathway</keyword>
<feature type="region of interest" description="Disordered" evidence="16">
    <location>
        <begin position="290"/>
        <end position="320"/>
    </location>
</feature>
<comment type="subcellular location">
    <subcellularLocation>
        <location evidence="3">Chromosome</location>
        <location evidence="3">Telomere</location>
    </subcellularLocation>
    <subcellularLocation>
        <location evidence="2">Cytoplasm</location>
    </subcellularLocation>
    <subcellularLocation>
        <location evidence="1">Nucleus</location>
    </subcellularLocation>
</comment>
<evidence type="ECO:0000259" key="17">
    <source>
        <dbReference type="Pfam" id="PF02845"/>
    </source>
</evidence>
<dbReference type="GO" id="GO:0006281">
    <property type="term" value="P:DNA repair"/>
    <property type="evidence" value="ECO:0007669"/>
    <property type="project" value="UniProtKB-KW"/>
</dbReference>
<organism evidence="18 19">
    <name type="scientific">Malassezia equina</name>
    <dbReference type="NCBI Taxonomy" id="1381935"/>
    <lineage>
        <taxon>Eukaryota</taxon>
        <taxon>Fungi</taxon>
        <taxon>Dikarya</taxon>
        <taxon>Basidiomycota</taxon>
        <taxon>Ustilaginomycotina</taxon>
        <taxon>Malasseziomycetes</taxon>
        <taxon>Malasseziales</taxon>
        <taxon>Malasseziaceae</taxon>
        <taxon>Malassezia</taxon>
    </lineage>
</organism>
<accession>A0AAF0IXF0</accession>
<feature type="compositionally biased region" description="Low complexity" evidence="16">
    <location>
        <begin position="654"/>
        <end position="670"/>
    </location>
</feature>
<feature type="region of interest" description="Disordered" evidence="16">
    <location>
        <begin position="557"/>
        <end position="582"/>
    </location>
</feature>
<feature type="compositionally biased region" description="Low complexity" evidence="16">
    <location>
        <begin position="351"/>
        <end position="365"/>
    </location>
</feature>
<evidence type="ECO:0000256" key="15">
    <source>
        <dbReference type="ARBA" id="ARBA00023242"/>
    </source>
</evidence>
<dbReference type="Pfam" id="PF12478">
    <property type="entry name" value="UBAP2-Lig"/>
    <property type="match status" value="1"/>
</dbReference>
<dbReference type="GO" id="GO:0000781">
    <property type="term" value="C:chromosome, telomeric region"/>
    <property type="evidence" value="ECO:0007669"/>
    <property type="project" value="UniProtKB-SubCell"/>
</dbReference>
<keyword evidence="7" id="KW-0963">Cytoplasm</keyword>
<keyword evidence="13" id="KW-0238">DNA-binding</keyword>
<dbReference type="GO" id="GO:0043130">
    <property type="term" value="F:ubiquitin binding"/>
    <property type="evidence" value="ECO:0007669"/>
    <property type="project" value="InterPro"/>
</dbReference>
<evidence type="ECO:0000256" key="2">
    <source>
        <dbReference type="ARBA" id="ARBA00004496"/>
    </source>
</evidence>
<feature type="region of interest" description="Disordered" evidence="16">
    <location>
        <begin position="350"/>
        <end position="380"/>
    </location>
</feature>
<feature type="compositionally biased region" description="Low complexity" evidence="16">
    <location>
        <begin position="678"/>
        <end position="689"/>
    </location>
</feature>
<keyword evidence="6" id="KW-0158">Chromosome</keyword>
<feature type="region of interest" description="Disordered" evidence="16">
    <location>
        <begin position="1"/>
        <end position="36"/>
    </location>
</feature>
<evidence type="ECO:0000256" key="4">
    <source>
        <dbReference type="ARBA" id="ARBA00005491"/>
    </source>
</evidence>
<feature type="compositionally biased region" description="Low complexity" evidence="16">
    <location>
        <begin position="145"/>
        <end position="155"/>
    </location>
</feature>
<keyword evidence="14" id="KW-0234">DNA repair</keyword>
<comment type="similarity">
    <text evidence="4">Belongs to the DEF1 family.</text>
</comment>
<feature type="compositionally biased region" description="Low complexity" evidence="16">
    <location>
        <begin position="119"/>
        <end position="134"/>
    </location>
</feature>
<dbReference type="PANTHER" id="PTHR16308">
    <property type="entry name" value="UBIQUITIN ASSOCIATED PROTEIN 2-LIKE/LINGERER"/>
    <property type="match status" value="1"/>
</dbReference>
<evidence type="ECO:0000256" key="11">
    <source>
        <dbReference type="ARBA" id="ARBA00022843"/>
    </source>
</evidence>
<dbReference type="InterPro" id="IPR022166">
    <property type="entry name" value="UBAP2/Lig"/>
</dbReference>
<proteinExistence type="inferred from homology"/>
<evidence type="ECO:0000256" key="14">
    <source>
        <dbReference type="ARBA" id="ARBA00023204"/>
    </source>
</evidence>
<feature type="compositionally biased region" description="Pro residues" evidence="16">
    <location>
        <begin position="479"/>
        <end position="489"/>
    </location>
</feature>
<keyword evidence="15" id="KW-0539">Nucleus</keyword>
<feature type="region of interest" description="Disordered" evidence="16">
    <location>
        <begin position="444"/>
        <end position="497"/>
    </location>
</feature>
<feature type="compositionally biased region" description="Low complexity" evidence="16">
    <location>
        <begin position="290"/>
        <end position="315"/>
    </location>
</feature>
<gene>
    <name evidence="18" type="primary">DEF1</name>
    <name evidence="18" type="ORF">MEQU1_000351</name>
</gene>
<dbReference type="InterPro" id="IPR041803">
    <property type="entry name" value="DEF1_CUE"/>
</dbReference>
<feature type="region of interest" description="Disordered" evidence="16">
    <location>
        <begin position="87"/>
        <end position="159"/>
    </location>
</feature>
<evidence type="ECO:0000256" key="12">
    <source>
        <dbReference type="ARBA" id="ARBA00022895"/>
    </source>
</evidence>
<evidence type="ECO:0000256" key="7">
    <source>
        <dbReference type="ARBA" id="ARBA00022490"/>
    </source>
</evidence>
<dbReference type="PANTHER" id="PTHR16308:SF13">
    <property type="entry name" value="PROTEIN LINGERER"/>
    <property type="match status" value="1"/>
</dbReference>
<evidence type="ECO:0000256" key="6">
    <source>
        <dbReference type="ARBA" id="ARBA00022454"/>
    </source>
</evidence>
<dbReference type="AlphaFoldDB" id="A0AAF0IXF0"/>
<feature type="compositionally biased region" description="Low complexity" evidence="16">
    <location>
        <begin position="243"/>
        <end position="258"/>
    </location>
</feature>
<reference evidence="18" key="1">
    <citation type="submission" date="2023-03" db="EMBL/GenBank/DDBJ databases">
        <title>Mating type loci evolution in Malassezia.</title>
        <authorList>
            <person name="Coelho M.A."/>
        </authorList>
    </citation>
    <scope>NUCLEOTIDE SEQUENCE</scope>
    <source>
        <strain evidence="18">CBS 12830</strain>
    </source>
</reference>
<dbReference type="InterPro" id="IPR003892">
    <property type="entry name" value="CUE"/>
</dbReference>
<feature type="compositionally biased region" description="Low complexity" evidence="16">
    <location>
        <begin position="211"/>
        <end position="223"/>
    </location>
</feature>
<keyword evidence="8" id="KW-0597">Phosphoprotein</keyword>
<evidence type="ECO:0000256" key="16">
    <source>
        <dbReference type="SAM" id="MobiDB-lite"/>
    </source>
</evidence>
<dbReference type="Pfam" id="PF02845">
    <property type="entry name" value="CUE"/>
    <property type="match status" value="1"/>
</dbReference>
<evidence type="ECO:0000256" key="10">
    <source>
        <dbReference type="ARBA" id="ARBA00022786"/>
    </source>
</evidence>
<dbReference type="GO" id="GO:0005737">
    <property type="term" value="C:cytoplasm"/>
    <property type="evidence" value="ECO:0007669"/>
    <property type="project" value="UniProtKB-SubCell"/>
</dbReference>
<evidence type="ECO:0000313" key="18">
    <source>
        <dbReference type="EMBL" id="WFD21696.1"/>
    </source>
</evidence>
<dbReference type="CDD" id="cd14368">
    <property type="entry name" value="CUE_DEF1_like"/>
    <property type="match status" value="1"/>
</dbReference>
<keyword evidence="9" id="KW-0227">DNA damage</keyword>
<dbReference type="EMBL" id="CP119900">
    <property type="protein sequence ID" value="WFD21696.1"/>
    <property type="molecule type" value="Genomic_DNA"/>
</dbReference>
<keyword evidence="11" id="KW-0832">Ubl conjugation</keyword>
<evidence type="ECO:0000256" key="13">
    <source>
        <dbReference type="ARBA" id="ARBA00023125"/>
    </source>
</evidence>
<dbReference type="InterPro" id="IPR051833">
    <property type="entry name" value="TC-DDR_regulator"/>
</dbReference>
<feature type="region of interest" description="Disordered" evidence="16">
    <location>
        <begin position="191"/>
        <end position="258"/>
    </location>
</feature>
<evidence type="ECO:0000256" key="3">
    <source>
        <dbReference type="ARBA" id="ARBA00004574"/>
    </source>
</evidence>
<keyword evidence="19" id="KW-1185">Reference proteome</keyword>
<evidence type="ECO:0000256" key="8">
    <source>
        <dbReference type="ARBA" id="ARBA00022553"/>
    </source>
</evidence>